<feature type="region of interest" description="Disordered" evidence="5">
    <location>
        <begin position="1044"/>
        <end position="1246"/>
    </location>
</feature>
<evidence type="ECO:0000256" key="1">
    <source>
        <dbReference type="ARBA" id="ARBA00004602"/>
    </source>
</evidence>
<dbReference type="Proteomes" id="UP000311382">
    <property type="component" value="Unassembled WGS sequence"/>
</dbReference>
<feature type="compositionally biased region" description="Low complexity" evidence="5">
    <location>
        <begin position="1091"/>
        <end position="1101"/>
    </location>
</feature>
<feature type="region of interest" description="Disordered" evidence="5">
    <location>
        <begin position="804"/>
        <end position="823"/>
    </location>
</feature>
<dbReference type="Gene3D" id="3.40.50.2000">
    <property type="entry name" value="Glycogen Phosphorylase B"/>
    <property type="match status" value="2"/>
</dbReference>
<evidence type="ECO:0000259" key="6">
    <source>
        <dbReference type="Pfam" id="PF08323"/>
    </source>
</evidence>
<dbReference type="Pfam" id="PF08323">
    <property type="entry name" value="Glyco_transf_5"/>
    <property type="match status" value="1"/>
</dbReference>
<evidence type="ECO:0000313" key="8">
    <source>
        <dbReference type="Proteomes" id="UP000311382"/>
    </source>
</evidence>
<evidence type="ECO:0000256" key="5">
    <source>
        <dbReference type="SAM" id="MobiDB-lite"/>
    </source>
</evidence>
<keyword evidence="8" id="KW-1185">Reference proteome</keyword>
<feature type="compositionally biased region" description="Polar residues" evidence="5">
    <location>
        <begin position="1056"/>
        <end position="1067"/>
    </location>
</feature>
<accession>A0A5C5G6L0</accession>
<dbReference type="PANTHER" id="PTHR45825:SF11">
    <property type="entry name" value="ALPHA AMYLASE DOMAIN-CONTAINING PROTEIN"/>
    <property type="match status" value="1"/>
</dbReference>
<feature type="domain" description="Starch synthase catalytic" evidence="6">
    <location>
        <begin position="42"/>
        <end position="359"/>
    </location>
</feature>
<name>A0A5C5G6L0_9BASI</name>
<evidence type="ECO:0000256" key="4">
    <source>
        <dbReference type="ARBA" id="ARBA00023234"/>
    </source>
</evidence>
<keyword evidence="4" id="KW-0035">Amyloplast</keyword>
<dbReference type="InterPro" id="IPR013534">
    <property type="entry name" value="Starch_synth_cat_dom"/>
</dbReference>
<feature type="compositionally biased region" description="Basic and acidic residues" evidence="5">
    <location>
        <begin position="923"/>
        <end position="938"/>
    </location>
</feature>
<protein>
    <submittedName>
        <fullName evidence="7">Proteophosphoglycan ppg4</fullName>
    </submittedName>
</protein>
<evidence type="ECO:0000313" key="7">
    <source>
        <dbReference type="EMBL" id="TNY24585.1"/>
    </source>
</evidence>
<dbReference type="OrthoDB" id="512920at2759"/>
<evidence type="ECO:0000256" key="2">
    <source>
        <dbReference type="ARBA" id="ARBA00022676"/>
    </source>
</evidence>
<dbReference type="AlphaFoldDB" id="A0A5C5G6L0"/>
<reference evidence="7 8" key="1">
    <citation type="submission" date="2019-03" db="EMBL/GenBank/DDBJ databases">
        <title>Rhodosporidium diobovatum UCD-FST 08-225 genome sequencing, assembly, and annotation.</title>
        <authorList>
            <person name="Fakankun I.U."/>
            <person name="Fristensky B."/>
            <person name="Levin D.B."/>
        </authorList>
    </citation>
    <scope>NUCLEOTIDE SEQUENCE [LARGE SCALE GENOMIC DNA]</scope>
    <source>
        <strain evidence="7 8">UCD-FST 08-225</strain>
    </source>
</reference>
<organism evidence="7 8">
    <name type="scientific">Rhodotorula diobovata</name>
    <dbReference type="NCBI Taxonomy" id="5288"/>
    <lineage>
        <taxon>Eukaryota</taxon>
        <taxon>Fungi</taxon>
        <taxon>Dikarya</taxon>
        <taxon>Basidiomycota</taxon>
        <taxon>Pucciniomycotina</taxon>
        <taxon>Microbotryomycetes</taxon>
        <taxon>Sporidiobolales</taxon>
        <taxon>Sporidiobolaceae</taxon>
        <taxon>Rhodotorula</taxon>
    </lineage>
</organism>
<dbReference type="GO" id="GO:0016757">
    <property type="term" value="F:glycosyltransferase activity"/>
    <property type="evidence" value="ECO:0007669"/>
    <property type="project" value="UniProtKB-KW"/>
</dbReference>
<feature type="compositionally biased region" description="Basic residues" evidence="5">
    <location>
        <begin position="804"/>
        <end position="815"/>
    </location>
</feature>
<dbReference type="EMBL" id="SOZI01000002">
    <property type="protein sequence ID" value="TNY24585.1"/>
    <property type="molecule type" value="Genomic_DNA"/>
</dbReference>
<dbReference type="STRING" id="5288.A0A5C5G6L0"/>
<feature type="region of interest" description="Disordered" evidence="5">
    <location>
        <begin position="693"/>
        <end position="741"/>
    </location>
</feature>
<keyword evidence="3" id="KW-0808">Transferase</keyword>
<dbReference type="Pfam" id="PF20706">
    <property type="entry name" value="GT4-conflict"/>
    <property type="match status" value="1"/>
</dbReference>
<feature type="compositionally biased region" description="Low complexity" evidence="5">
    <location>
        <begin position="1114"/>
        <end position="1126"/>
    </location>
</feature>
<sequence>MTYLCVREPPRPPLVIPKRPYALHQYRHFDDALPMDLQPSTRVLHITKEFGPATMGGLGVMLTALSVAQSNSPYLSISVALPHYSYLREQYPAHEVVPFANLSIPFTPKPSTRRSRPIHCPVSLLRWQYTPASDFLDPGAVPRRVPQRSIDVYLIGPGEERPFSAAFRAKDPGDIYSAYKPLKQEWKDLYFASAAAELVRYLGAGGDPGMGLADGGSGDGVGGASAADPTSFARRPVDVVHLHGATNAVVAHFLRERERDERRPPDLAGRAPAIVYTLHDSLDEVEYSNLAANVAHFVTPSNVTPGDDLASLRPYIYRSGTQLFTSALGIDLADMTTFVSRSIAADIVSGKFRFHLEDLVMPSISARAGRGEFVGVTNGLDFTERSRNPFTHDKLVAQGLAFPRVGQDVLDPSTYGVSFAAAKDRARAFVVQHLPHLFSPDDVGRPWFLFIGRYQYNKGCQLFSSLLEVLSSPAIDGRLILLGARNNYPFDELTRLVKRFPRNIVLVDDRSPSTSTVQAEWGAHLRLASDIAYVPSLSEAFGLVAAEALLFGMPVLSTGVGGLREFLVPPPDPRANSYLFDLFPRLRGSSSTTSSAQGAEEDWSQAAHDVRPDEARLAHARAELRRAAEHALRDWRARRDGPAHERERYTRRLVADALALTWDREDGPVDEYLRVYSEALRLRRRRLRLASDAGPPVLAGSASSSSSSERDDAPGARINVEPGRTNLLPRAAEGREGLPEGEAEARAGVGLRAEVDGVALAVRGFARAAERAHSGGVLPIVKVWSEEAEGQVMKAEAEAAVARRAKRQGKKRGARAGKISKGPGAAPLSRGIVLLKRPCTFVVALVLGAVGALTALFCAVTKFHPPACPCEETPRTRPRPTPLRPASAEPPQTTLESLHSLVTAPFRPATRRPPPARRHSGRKHGDYPVHELDGVLEAREEEEEEAEAATEARGRDGRSSPVREGSDDTSSEADTLVDADAAEAMEARAKAGKAKGVKAGLVVLTHGLRWMTPHALAHGYGHGHEHAHAKKGEAGVVASPVTYDHSESLPSPPSTEIPTTAAVSSASRKGPCPIKALRHRAATCSHPPRSPSAAPALPARRVASDGRDYFSHASGPSSSSGDTTPSMPDLHVVPTPADVHAHLSAPKTRKRASTSLFFRSLSPRSRSPATTPEGTPPPSPRLSPTEHSTSFQPGPRLGVHRASSLDAAPVSVSGNRRRTRSPAPQRPPLVASKPSSNAEIDMRGSSGLALSDVLPQSFRA</sequence>
<keyword evidence="4" id="KW-0934">Plastid</keyword>
<dbReference type="SUPFAM" id="SSF53756">
    <property type="entry name" value="UDP-Glycosyltransferase/glycogen phosphorylase"/>
    <property type="match status" value="1"/>
</dbReference>
<feature type="compositionally biased region" description="Low complexity" evidence="5">
    <location>
        <begin position="1153"/>
        <end position="1172"/>
    </location>
</feature>
<feature type="compositionally biased region" description="Acidic residues" evidence="5">
    <location>
        <begin position="939"/>
        <end position="948"/>
    </location>
</feature>
<gene>
    <name evidence="7" type="ORF">DMC30DRAFT_413192</name>
</gene>
<comment type="subcellular location">
    <subcellularLocation>
        <location evidence="1">Plastid</location>
        <location evidence="1">Amyloplast</location>
    </subcellularLocation>
</comment>
<proteinExistence type="predicted"/>
<dbReference type="PANTHER" id="PTHR45825">
    <property type="entry name" value="GRANULE-BOUND STARCH SYNTHASE 1, CHLOROPLASTIC/AMYLOPLASTIC"/>
    <property type="match status" value="1"/>
</dbReference>
<evidence type="ECO:0000256" key="3">
    <source>
        <dbReference type="ARBA" id="ARBA00022679"/>
    </source>
</evidence>
<keyword evidence="2" id="KW-0328">Glycosyltransferase</keyword>
<comment type="caution">
    <text evidence="7">The sequence shown here is derived from an EMBL/GenBank/DDBJ whole genome shotgun (WGS) entry which is preliminary data.</text>
</comment>
<feature type="region of interest" description="Disordered" evidence="5">
    <location>
        <begin position="867"/>
        <end position="974"/>
    </location>
</feature>